<dbReference type="EMBL" id="QZAA01000055">
    <property type="protein sequence ID" value="RQD77749.1"/>
    <property type="molecule type" value="Genomic_DNA"/>
</dbReference>
<dbReference type="Gene3D" id="3.20.20.70">
    <property type="entry name" value="Aldolase class I"/>
    <property type="match status" value="1"/>
</dbReference>
<evidence type="ECO:0000256" key="3">
    <source>
        <dbReference type="ARBA" id="ARBA00011270"/>
    </source>
</evidence>
<keyword evidence="5 9" id="KW-0822">Tryptophan biosynthesis</keyword>
<reference evidence="11 12" key="1">
    <citation type="submission" date="2018-08" db="EMBL/GenBank/DDBJ databases">
        <title>The metabolism and importance of syntrophic acetate oxidation coupled to methane or sulfide production in haloalkaline environments.</title>
        <authorList>
            <person name="Timmers P.H.A."/>
            <person name="Vavourakis C.D."/>
            <person name="Sorokin D.Y."/>
            <person name="Sinninghe Damste J.S."/>
            <person name="Muyzer G."/>
            <person name="Stams A.J.M."/>
            <person name="Plugge C.M."/>
        </authorList>
    </citation>
    <scope>NUCLEOTIDE SEQUENCE [LARGE SCALE GENOMIC DNA]</scope>
    <source>
        <strain evidence="11">MSAO_Bac1</strain>
    </source>
</reference>
<comment type="catalytic activity">
    <reaction evidence="8 9">
        <text>(1S,2R)-1-C-(indol-3-yl)glycerol 3-phosphate + L-serine = D-glyceraldehyde 3-phosphate + L-tryptophan + H2O</text>
        <dbReference type="Rhea" id="RHEA:10532"/>
        <dbReference type="ChEBI" id="CHEBI:15377"/>
        <dbReference type="ChEBI" id="CHEBI:33384"/>
        <dbReference type="ChEBI" id="CHEBI:57912"/>
        <dbReference type="ChEBI" id="CHEBI:58866"/>
        <dbReference type="ChEBI" id="CHEBI:59776"/>
        <dbReference type="EC" id="4.2.1.20"/>
    </reaction>
</comment>
<evidence type="ECO:0000256" key="9">
    <source>
        <dbReference type="HAMAP-Rule" id="MF_00131"/>
    </source>
</evidence>
<dbReference type="InterPro" id="IPR011060">
    <property type="entry name" value="RibuloseP-bd_barrel"/>
</dbReference>
<name>A0A424YHM9_9FIRM</name>
<dbReference type="SUPFAM" id="SSF51366">
    <property type="entry name" value="Ribulose-phoshate binding barrel"/>
    <property type="match status" value="1"/>
</dbReference>
<evidence type="ECO:0000256" key="2">
    <source>
        <dbReference type="ARBA" id="ARBA00004733"/>
    </source>
</evidence>
<evidence type="ECO:0000256" key="10">
    <source>
        <dbReference type="RuleBase" id="RU003662"/>
    </source>
</evidence>
<evidence type="ECO:0000256" key="4">
    <source>
        <dbReference type="ARBA" id="ARBA00022605"/>
    </source>
</evidence>
<comment type="pathway">
    <text evidence="2 9">Amino-acid biosynthesis; L-tryptophan biosynthesis; L-tryptophan from chorismate: step 5/5.</text>
</comment>
<accession>A0A424YHM9</accession>
<evidence type="ECO:0000256" key="8">
    <source>
        <dbReference type="ARBA" id="ARBA00049047"/>
    </source>
</evidence>
<evidence type="ECO:0000256" key="1">
    <source>
        <dbReference type="ARBA" id="ARBA00003365"/>
    </source>
</evidence>
<organism evidence="11 12">
    <name type="scientific">Candidatus Syntrophonatronum acetioxidans</name>
    <dbReference type="NCBI Taxonomy" id="1795816"/>
    <lineage>
        <taxon>Bacteria</taxon>
        <taxon>Bacillati</taxon>
        <taxon>Bacillota</taxon>
        <taxon>Clostridia</taxon>
        <taxon>Eubacteriales</taxon>
        <taxon>Syntrophomonadaceae</taxon>
        <taxon>Candidatus Syntrophonatronum</taxon>
    </lineage>
</organism>
<dbReference type="Pfam" id="PF00290">
    <property type="entry name" value="Trp_syntA"/>
    <property type="match status" value="1"/>
</dbReference>
<dbReference type="AlphaFoldDB" id="A0A424YHM9"/>
<dbReference type="PANTHER" id="PTHR43406">
    <property type="entry name" value="TRYPTOPHAN SYNTHASE, ALPHA CHAIN"/>
    <property type="match status" value="1"/>
</dbReference>
<dbReference type="PROSITE" id="PS00167">
    <property type="entry name" value="TRP_SYNTHASE_ALPHA"/>
    <property type="match status" value="1"/>
</dbReference>
<evidence type="ECO:0000313" key="11">
    <source>
        <dbReference type="EMBL" id="RQD77749.1"/>
    </source>
</evidence>
<feature type="active site" description="Proton acceptor" evidence="9">
    <location>
        <position position="59"/>
    </location>
</feature>
<dbReference type="Proteomes" id="UP000285138">
    <property type="component" value="Unassembled WGS sequence"/>
</dbReference>
<keyword evidence="7 9" id="KW-0456">Lyase</keyword>
<evidence type="ECO:0000256" key="5">
    <source>
        <dbReference type="ARBA" id="ARBA00022822"/>
    </source>
</evidence>
<dbReference type="GO" id="GO:0004834">
    <property type="term" value="F:tryptophan synthase activity"/>
    <property type="evidence" value="ECO:0007669"/>
    <property type="project" value="UniProtKB-UniRule"/>
</dbReference>
<dbReference type="HAMAP" id="MF_00131">
    <property type="entry name" value="Trp_synth_alpha"/>
    <property type="match status" value="1"/>
</dbReference>
<comment type="subunit">
    <text evidence="3 9">Tetramer of two alpha and two beta chains.</text>
</comment>
<comment type="similarity">
    <text evidence="9 10">Belongs to the TrpA family.</text>
</comment>
<keyword evidence="4 9" id="KW-0028">Amino-acid biosynthesis</keyword>
<protein>
    <recommendedName>
        <fullName evidence="9">Tryptophan synthase alpha chain</fullName>
        <ecNumber evidence="9">4.2.1.20</ecNumber>
    </recommendedName>
</protein>
<dbReference type="InterPro" id="IPR013785">
    <property type="entry name" value="Aldolase_TIM"/>
</dbReference>
<evidence type="ECO:0000256" key="6">
    <source>
        <dbReference type="ARBA" id="ARBA00023141"/>
    </source>
</evidence>
<dbReference type="UniPathway" id="UPA00035">
    <property type="reaction ID" value="UER00044"/>
</dbReference>
<dbReference type="CDD" id="cd04724">
    <property type="entry name" value="Tryptophan_synthase_alpha"/>
    <property type="match status" value="1"/>
</dbReference>
<sequence length="272" mass="30290">MRIKEKFETLKKKGEKALIPFIMAGDPDLETTEKLVLEMEKRGADIIELGLPFSDPLADGPVIQQSSQRALEKGTRTPHVFELVKRLREKTDIPLVILTYYNPLFSYGQEIFVKGAALAGVDGLVIPDLPLEERDELEEITRERGLDLICFLAPTSSQERIKKTARRAQGFIYCVSLTGVTGVREDFSTSAEKLIKNIRQHTFLPLALGFGISTPHQAGKAARYADGVIVGSALMKIIAQHGENRDMLVKEVGEFVGSLKRAVTDQFSDYRL</sequence>
<gene>
    <name evidence="9" type="primary">trpA</name>
    <name evidence="11" type="ORF">D5R97_01680</name>
</gene>
<feature type="active site" description="Proton acceptor" evidence="9">
    <location>
        <position position="48"/>
    </location>
</feature>
<dbReference type="InterPro" id="IPR018204">
    <property type="entry name" value="Trp_synthase_alpha_AS"/>
</dbReference>
<dbReference type="EC" id="4.2.1.20" evidence="9"/>
<evidence type="ECO:0000313" key="12">
    <source>
        <dbReference type="Proteomes" id="UP000285138"/>
    </source>
</evidence>
<dbReference type="PANTHER" id="PTHR43406:SF1">
    <property type="entry name" value="TRYPTOPHAN SYNTHASE ALPHA CHAIN, CHLOROPLASTIC"/>
    <property type="match status" value="1"/>
</dbReference>
<dbReference type="GO" id="GO:0005829">
    <property type="term" value="C:cytosol"/>
    <property type="evidence" value="ECO:0007669"/>
    <property type="project" value="TreeGrafter"/>
</dbReference>
<evidence type="ECO:0000256" key="7">
    <source>
        <dbReference type="ARBA" id="ARBA00023239"/>
    </source>
</evidence>
<keyword evidence="6 9" id="KW-0057">Aromatic amino acid biosynthesis</keyword>
<proteinExistence type="inferred from homology"/>
<dbReference type="FunFam" id="3.20.20.70:FF:000037">
    <property type="entry name" value="Tryptophan synthase alpha chain"/>
    <property type="match status" value="1"/>
</dbReference>
<dbReference type="InterPro" id="IPR002028">
    <property type="entry name" value="Trp_synthase_suA"/>
</dbReference>
<comment type="caution">
    <text evidence="11">The sequence shown here is derived from an EMBL/GenBank/DDBJ whole genome shotgun (WGS) entry which is preliminary data.</text>
</comment>
<comment type="function">
    <text evidence="1 9">The alpha subunit is responsible for the aldol cleavage of indoleglycerol phosphate to indole and glyceraldehyde 3-phosphate.</text>
</comment>
<dbReference type="NCBIfam" id="TIGR00262">
    <property type="entry name" value="trpA"/>
    <property type="match status" value="1"/>
</dbReference>